<evidence type="ECO:0000259" key="5">
    <source>
        <dbReference type="PROSITE" id="PS51462"/>
    </source>
</evidence>
<dbReference type="PROSITE" id="PS51462">
    <property type="entry name" value="NUDIX"/>
    <property type="match status" value="1"/>
</dbReference>
<evidence type="ECO:0000256" key="3">
    <source>
        <dbReference type="ARBA" id="ARBA00022801"/>
    </source>
</evidence>
<dbReference type="EMBL" id="JBIAUT010000013">
    <property type="protein sequence ID" value="MFF4220046.1"/>
    <property type="molecule type" value="Genomic_DNA"/>
</dbReference>
<dbReference type="RefSeq" id="WP_388632263.1">
    <property type="nucleotide sequence ID" value="NZ_JBIAUT010000013.1"/>
</dbReference>
<accession>A0ABW6U643</accession>
<dbReference type="InterPro" id="IPR000086">
    <property type="entry name" value="NUDIX_hydrolase_dom"/>
</dbReference>
<dbReference type="Pfam" id="PF00293">
    <property type="entry name" value="NUDIX"/>
    <property type="match status" value="1"/>
</dbReference>
<organism evidence="6 7">
    <name type="scientific">Streptomyces nondiastaticus</name>
    <dbReference type="NCBI Taxonomy" id="3154512"/>
    <lineage>
        <taxon>Bacteria</taxon>
        <taxon>Bacillati</taxon>
        <taxon>Actinomycetota</taxon>
        <taxon>Actinomycetes</taxon>
        <taxon>Kitasatosporales</taxon>
        <taxon>Streptomycetaceae</taxon>
        <taxon>Streptomyces</taxon>
    </lineage>
</organism>
<dbReference type="InterPro" id="IPR020084">
    <property type="entry name" value="NUDIX_hydrolase_CS"/>
</dbReference>
<name>A0ABW6U643_9ACTN</name>
<evidence type="ECO:0000256" key="1">
    <source>
        <dbReference type="ARBA" id="ARBA00001946"/>
    </source>
</evidence>
<dbReference type="GO" id="GO:0016787">
    <property type="term" value="F:hydrolase activity"/>
    <property type="evidence" value="ECO:0007669"/>
    <property type="project" value="UniProtKB-KW"/>
</dbReference>
<gene>
    <name evidence="6" type="ORF">ACFYZM_27795</name>
</gene>
<evidence type="ECO:0000256" key="2">
    <source>
        <dbReference type="ARBA" id="ARBA00005582"/>
    </source>
</evidence>
<evidence type="ECO:0000313" key="7">
    <source>
        <dbReference type="Proteomes" id="UP001602123"/>
    </source>
</evidence>
<protein>
    <submittedName>
        <fullName evidence="6">NUDIX hydrolase</fullName>
    </submittedName>
</protein>
<evidence type="ECO:0000313" key="6">
    <source>
        <dbReference type="EMBL" id="MFF4220046.1"/>
    </source>
</evidence>
<dbReference type="PANTHER" id="PTHR43046">
    <property type="entry name" value="GDP-MANNOSE MANNOSYL HYDROLASE"/>
    <property type="match status" value="1"/>
</dbReference>
<proteinExistence type="inferred from homology"/>
<dbReference type="InterPro" id="IPR020476">
    <property type="entry name" value="Nudix_hydrolase"/>
</dbReference>
<feature type="domain" description="Nudix hydrolase" evidence="5">
    <location>
        <begin position="73"/>
        <end position="202"/>
    </location>
</feature>
<dbReference type="CDD" id="cd02883">
    <property type="entry name" value="NUDIX_Hydrolase"/>
    <property type="match status" value="1"/>
</dbReference>
<dbReference type="SUPFAM" id="SSF55811">
    <property type="entry name" value="Nudix"/>
    <property type="match status" value="1"/>
</dbReference>
<reference evidence="6 7" key="1">
    <citation type="submission" date="2024-10" db="EMBL/GenBank/DDBJ databases">
        <title>The Natural Products Discovery Center: Release of the First 8490 Sequenced Strains for Exploring Actinobacteria Biosynthetic Diversity.</title>
        <authorList>
            <person name="Kalkreuter E."/>
            <person name="Kautsar S.A."/>
            <person name="Yang D."/>
            <person name="Bader C.D."/>
            <person name="Teijaro C.N."/>
            <person name="Fluegel L."/>
            <person name="Davis C.M."/>
            <person name="Simpson J.R."/>
            <person name="Lauterbach L."/>
            <person name="Steele A.D."/>
            <person name="Gui C."/>
            <person name="Meng S."/>
            <person name="Li G."/>
            <person name="Viehrig K."/>
            <person name="Ye F."/>
            <person name="Su P."/>
            <person name="Kiefer A.F."/>
            <person name="Nichols A."/>
            <person name="Cepeda A.J."/>
            <person name="Yan W."/>
            <person name="Fan B."/>
            <person name="Jiang Y."/>
            <person name="Adhikari A."/>
            <person name="Zheng C.-J."/>
            <person name="Schuster L."/>
            <person name="Cowan T.M."/>
            <person name="Smanski M.J."/>
            <person name="Chevrette M.G."/>
            <person name="De Carvalho L.P.S."/>
            <person name="Shen B."/>
        </authorList>
    </citation>
    <scope>NUCLEOTIDE SEQUENCE [LARGE SCALE GENOMIC DNA]</scope>
    <source>
        <strain evidence="6 7">NPDC001650</strain>
    </source>
</reference>
<dbReference type="Proteomes" id="UP001602123">
    <property type="component" value="Unassembled WGS sequence"/>
</dbReference>
<sequence>MGESLGSSAGRGVLGLAAELRSLGELGAVLAGSAEDRARFQRVVAIAEILATGSPRGPVEMPEGVTDQWFHASPLLSADCAAFDESGRILLIKRHDNGLWALPGGMVEVGESPSCAAVREAWEEAGLEAEAIGFIGLYDSRVVGTDTPFQVIHLVYECSVIRVDGLRTSRESDDFGWFSSGELPQISPGHEPRIRDAFSARVGELPRQSIC</sequence>
<keyword evidence="3 4" id="KW-0378">Hydrolase</keyword>
<dbReference type="PANTHER" id="PTHR43046:SF14">
    <property type="entry name" value="MUTT_NUDIX FAMILY PROTEIN"/>
    <property type="match status" value="1"/>
</dbReference>
<dbReference type="PROSITE" id="PS00893">
    <property type="entry name" value="NUDIX_BOX"/>
    <property type="match status" value="1"/>
</dbReference>
<keyword evidence="7" id="KW-1185">Reference proteome</keyword>
<comment type="cofactor">
    <cofactor evidence="1">
        <name>Mg(2+)</name>
        <dbReference type="ChEBI" id="CHEBI:18420"/>
    </cofactor>
</comment>
<dbReference type="Gene3D" id="3.90.79.10">
    <property type="entry name" value="Nucleoside Triphosphate Pyrophosphohydrolase"/>
    <property type="match status" value="1"/>
</dbReference>
<dbReference type="InterPro" id="IPR015797">
    <property type="entry name" value="NUDIX_hydrolase-like_dom_sf"/>
</dbReference>
<comment type="caution">
    <text evidence="6">The sequence shown here is derived from an EMBL/GenBank/DDBJ whole genome shotgun (WGS) entry which is preliminary data.</text>
</comment>
<dbReference type="PRINTS" id="PR00502">
    <property type="entry name" value="NUDIXFAMILY"/>
</dbReference>
<comment type="similarity">
    <text evidence="2 4">Belongs to the Nudix hydrolase family.</text>
</comment>
<evidence type="ECO:0000256" key="4">
    <source>
        <dbReference type="RuleBase" id="RU003476"/>
    </source>
</evidence>